<keyword evidence="2" id="KW-1185">Reference proteome</keyword>
<evidence type="ECO:0000313" key="1">
    <source>
        <dbReference type="EMBL" id="MCM3715373.1"/>
    </source>
</evidence>
<organism evidence="1 2">
    <name type="scientific">Halalkalibacter oceani</name>
    <dbReference type="NCBI Taxonomy" id="1653776"/>
    <lineage>
        <taxon>Bacteria</taxon>
        <taxon>Bacillati</taxon>
        <taxon>Bacillota</taxon>
        <taxon>Bacilli</taxon>
        <taxon>Bacillales</taxon>
        <taxon>Bacillaceae</taxon>
        <taxon>Halalkalibacter</taxon>
    </lineage>
</organism>
<dbReference type="Proteomes" id="UP001139179">
    <property type="component" value="Unassembled WGS sequence"/>
</dbReference>
<name>A0A9X2IR98_9BACI</name>
<comment type="caution">
    <text evidence="1">The sequence shown here is derived from an EMBL/GenBank/DDBJ whole genome shotgun (WGS) entry which is preliminary data.</text>
</comment>
<dbReference type="RefSeq" id="WP_251224126.1">
    <property type="nucleotide sequence ID" value="NZ_JAMBOL010000014.1"/>
</dbReference>
<sequence length="271" mass="31797">MIISKQNGKLVLVRQDEHMIHAGEITQRWGNDFVAKPDPNDAVVMAIGNHDVGWTEIDDLLPFDHEKSRPVNFLDVDLKQHVDFYGKGYQQIVEQNKYAGLLLGMHWIGLYTSRFGYDPTFTYKAPAELKPFMHQTISEQEKKWVDIKQEIWNFNQSRREFEDNIWLHYELFQIMDRLSLFICLNDLNAKSKVELGPVRFTKDGDYHFLSVESNGNGEISVDPFPFDREFEVSVPLRRIPDVNYSSEKHYRESFISTPIEILKAKLVRKRN</sequence>
<protein>
    <submittedName>
        <fullName evidence="1">DUF3891 family protein</fullName>
    </submittedName>
</protein>
<accession>A0A9X2IR98</accession>
<reference evidence="1" key="1">
    <citation type="submission" date="2022-05" db="EMBL/GenBank/DDBJ databases">
        <title>Comparative Genomics of Spacecraft Associated Microbes.</title>
        <authorList>
            <person name="Tran M.T."/>
            <person name="Wright A."/>
            <person name="Seuylemezian A."/>
            <person name="Eisen J."/>
            <person name="Coil D."/>
        </authorList>
    </citation>
    <scope>NUCLEOTIDE SEQUENCE</scope>
    <source>
        <strain evidence="1">214.1.1</strain>
    </source>
</reference>
<dbReference type="AlphaFoldDB" id="A0A9X2IR98"/>
<dbReference type="InterPro" id="IPR024992">
    <property type="entry name" value="DUF3891"/>
</dbReference>
<proteinExistence type="predicted"/>
<gene>
    <name evidence="1" type="ORF">M3202_14975</name>
</gene>
<dbReference type="EMBL" id="JAMBOL010000014">
    <property type="protein sequence ID" value="MCM3715373.1"/>
    <property type="molecule type" value="Genomic_DNA"/>
</dbReference>
<dbReference type="Pfam" id="PF13030">
    <property type="entry name" value="DUF3891"/>
    <property type="match status" value="1"/>
</dbReference>
<evidence type="ECO:0000313" key="2">
    <source>
        <dbReference type="Proteomes" id="UP001139179"/>
    </source>
</evidence>